<dbReference type="GO" id="GO:0003700">
    <property type="term" value="F:DNA-binding transcription factor activity"/>
    <property type="evidence" value="ECO:0007669"/>
    <property type="project" value="InterPro"/>
</dbReference>
<evidence type="ECO:0000313" key="6">
    <source>
        <dbReference type="Proteomes" id="UP000005316"/>
    </source>
</evidence>
<feature type="domain" description="HTH gntR-type" evidence="4">
    <location>
        <begin position="33"/>
        <end position="101"/>
    </location>
</feature>
<organism evidence="5 6">
    <name type="scientific">Sporosarcina newyorkensis 2681</name>
    <dbReference type="NCBI Taxonomy" id="1027292"/>
    <lineage>
        <taxon>Bacteria</taxon>
        <taxon>Bacillati</taxon>
        <taxon>Bacillota</taxon>
        <taxon>Bacilli</taxon>
        <taxon>Bacillales</taxon>
        <taxon>Caryophanaceae</taxon>
        <taxon>Sporosarcina</taxon>
    </lineage>
</organism>
<reference evidence="5 6" key="1">
    <citation type="submission" date="2011-04" db="EMBL/GenBank/DDBJ databases">
        <authorList>
            <person name="Muzny D."/>
            <person name="Qin X."/>
            <person name="Deng J."/>
            <person name="Jiang H."/>
            <person name="Liu Y."/>
            <person name="Qu J."/>
            <person name="Song X.-Z."/>
            <person name="Zhang L."/>
            <person name="Thornton R."/>
            <person name="Coyle M."/>
            <person name="Francisco L."/>
            <person name="Jackson L."/>
            <person name="Javaid M."/>
            <person name="Korchina V."/>
            <person name="Kovar C."/>
            <person name="Mata R."/>
            <person name="Mathew T."/>
            <person name="Ngo R."/>
            <person name="Nguyen L."/>
            <person name="Nguyen N."/>
            <person name="Okwuonu G."/>
            <person name="Ongeri F."/>
            <person name="Pham C."/>
            <person name="Simmons D."/>
            <person name="Wilczek-Boney K."/>
            <person name="Hale W."/>
            <person name="Jakkamsetti A."/>
            <person name="Pham P."/>
            <person name="Ruth R."/>
            <person name="San Lucas F."/>
            <person name="Warren J."/>
            <person name="Zhang J."/>
            <person name="Zhao Z."/>
            <person name="Zhou C."/>
            <person name="Zhu D."/>
            <person name="Lee S."/>
            <person name="Bess C."/>
            <person name="Blankenburg K."/>
            <person name="Forbes L."/>
            <person name="Fu Q."/>
            <person name="Gubbala S."/>
            <person name="Hirani K."/>
            <person name="Jayaseelan J.C."/>
            <person name="Lara F."/>
            <person name="Munidasa M."/>
            <person name="Palculict T."/>
            <person name="Patil S."/>
            <person name="Pu L.-L."/>
            <person name="Saada N."/>
            <person name="Tang L."/>
            <person name="Weissenberger G."/>
            <person name="Zhu Y."/>
            <person name="Hemphill L."/>
            <person name="Shang Y."/>
            <person name="Youmans B."/>
            <person name="Ayvaz T."/>
            <person name="Ross M."/>
            <person name="Santibanez J."/>
            <person name="Aqrawi P."/>
            <person name="Gross S."/>
            <person name="Joshi V."/>
            <person name="Fowler G."/>
            <person name="Nazareth L."/>
            <person name="Reid J."/>
            <person name="Worley K."/>
            <person name="Petrosino J."/>
            <person name="Highlander S."/>
            <person name="Gibbs R."/>
        </authorList>
    </citation>
    <scope>NUCLEOTIDE SEQUENCE [LARGE SCALE GENOMIC DNA]</scope>
    <source>
        <strain evidence="5 6">2681</strain>
    </source>
</reference>
<dbReference type="Proteomes" id="UP000005316">
    <property type="component" value="Unassembled WGS sequence"/>
</dbReference>
<dbReference type="InterPro" id="IPR036388">
    <property type="entry name" value="WH-like_DNA-bd_sf"/>
</dbReference>
<sequence length="148" mass="17104">MLFLNIKCIVHDNSNVLGNQKVVKLLLEMDGEKPIYVQIAEWLEREIIDETLKTDAKVYSQYQLAELFNINPATAGKGLTILLDAELIYKKRGLGTFVSADARKKLLAKRKDRTLRRLVHELLDEAKLLGIEEEQLFQLIRAERKERL</sequence>
<keyword evidence="2" id="KW-0238">DNA-binding</keyword>
<accession>F9DUR8</accession>
<proteinExistence type="predicted"/>
<dbReference type="AlphaFoldDB" id="F9DUR8"/>
<name>F9DUR8_9BACL</name>
<evidence type="ECO:0000256" key="2">
    <source>
        <dbReference type="ARBA" id="ARBA00023125"/>
    </source>
</evidence>
<evidence type="ECO:0000256" key="3">
    <source>
        <dbReference type="ARBA" id="ARBA00023163"/>
    </source>
</evidence>
<dbReference type="HOGENOM" id="CLU_017584_10_0_9"/>
<protein>
    <submittedName>
        <fullName evidence="5">GntR family transcriptional regulator</fullName>
    </submittedName>
</protein>
<dbReference type="eggNOG" id="COG1725">
    <property type="taxonomic scope" value="Bacteria"/>
</dbReference>
<dbReference type="PANTHER" id="PTHR38445:SF10">
    <property type="entry name" value="GNTR-FAMILY TRANSCRIPTIONAL REGULATOR"/>
    <property type="match status" value="1"/>
</dbReference>
<dbReference type="STRING" id="759851.SAMN04244570_0159"/>
<evidence type="ECO:0000259" key="4">
    <source>
        <dbReference type="PROSITE" id="PS50949"/>
    </source>
</evidence>
<dbReference type="Gene3D" id="1.10.10.10">
    <property type="entry name" value="Winged helix-like DNA-binding domain superfamily/Winged helix DNA-binding domain"/>
    <property type="match status" value="1"/>
</dbReference>
<keyword evidence="3" id="KW-0804">Transcription</keyword>
<evidence type="ECO:0000313" key="5">
    <source>
        <dbReference type="EMBL" id="EGQ24106.1"/>
    </source>
</evidence>
<dbReference type="PANTHER" id="PTHR38445">
    <property type="entry name" value="HTH-TYPE TRANSCRIPTIONAL REPRESSOR YTRA"/>
    <property type="match status" value="1"/>
</dbReference>
<dbReference type="InterPro" id="IPR036390">
    <property type="entry name" value="WH_DNA-bd_sf"/>
</dbReference>
<dbReference type="InterPro" id="IPR000524">
    <property type="entry name" value="Tscrpt_reg_HTH_GntR"/>
</dbReference>
<gene>
    <name evidence="5" type="ORF">HMPREF9372_2549</name>
</gene>
<comment type="caution">
    <text evidence="5">The sequence shown here is derived from an EMBL/GenBank/DDBJ whole genome shotgun (WGS) entry which is preliminary data.</text>
</comment>
<keyword evidence="1" id="KW-0805">Transcription regulation</keyword>
<dbReference type="GO" id="GO:0003677">
    <property type="term" value="F:DNA binding"/>
    <property type="evidence" value="ECO:0007669"/>
    <property type="project" value="UniProtKB-KW"/>
</dbReference>
<dbReference type="PROSITE" id="PS50949">
    <property type="entry name" value="HTH_GNTR"/>
    <property type="match status" value="1"/>
</dbReference>
<evidence type="ECO:0000256" key="1">
    <source>
        <dbReference type="ARBA" id="ARBA00023015"/>
    </source>
</evidence>
<dbReference type="SUPFAM" id="SSF46785">
    <property type="entry name" value="Winged helix' DNA-binding domain"/>
    <property type="match status" value="1"/>
</dbReference>
<dbReference type="EMBL" id="AFPZ01000076">
    <property type="protein sequence ID" value="EGQ24106.1"/>
    <property type="molecule type" value="Genomic_DNA"/>
</dbReference>